<dbReference type="Pfam" id="PF00795">
    <property type="entry name" value="CN_hydrolase"/>
    <property type="match status" value="1"/>
</dbReference>
<keyword evidence="5" id="KW-1185">Reference proteome</keyword>
<accession>A0A316A788</accession>
<feature type="compositionally biased region" description="Basic and acidic residues" evidence="2">
    <location>
        <begin position="315"/>
        <end position="329"/>
    </location>
</feature>
<keyword evidence="1" id="KW-0378">Hydrolase</keyword>
<gene>
    <name evidence="4" type="ORF">BXY45_11233</name>
</gene>
<dbReference type="InterPro" id="IPR050345">
    <property type="entry name" value="Aliph_Amidase/BUP"/>
</dbReference>
<dbReference type="PANTHER" id="PTHR43674">
    <property type="entry name" value="NITRILASE C965.09-RELATED"/>
    <property type="match status" value="1"/>
</dbReference>
<dbReference type="EMBL" id="QGDQ01000012">
    <property type="protein sequence ID" value="PWJ53463.1"/>
    <property type="molecule type" value="Genomic_DNA"/>
</dbReference>
<dbReference type="InterPro" id="IPR003010">
    <property type="entry name" value="C-N_Hydrolase"/>
</dbReference>
<dbReference type="AlphaFoldDB" id="A0A316A788"/>
<comment type="caution">
    <text evidence="4">The sequence shown here is derived from an EMBL/GenBank/DDBJ whole genome shotgun (WGS) entry which is preliminary data.</text>
</comment>
<evidence type="ECO:0000256" key="1">
    <source>
        <dbReference type="ARBA" id="ARBA00022801"/>
    </source>
</evidence>
<sequence length="329" mass="34613">MADEVVLAAVAGHFGRDVARTLVKLEGVIGAARAAGAHLLVLPDATIGGYVDDLVDPAPGGEAALPPAVALDGPEVARVAELAGDVVVCFGISELDDDDASGRPARYNTAVCVHRGAVLGVHRKVHLPLGESRAYRAGNGFAAFDTPIGRMGMLVDFDKTFPESARTLALDGAEVLACLSAWPASATERADRIRLDRQARLFDLYDAARAAENQVWLVSSNQTGVQGGLRFLGQAKVVDPAGEVVARTWTQGGMAVAPARVAEGVARARRKVHHLRDRVLSAYAVDRPFTPHKARSSAYPEHAVPGQGPDDDSGDDRGDEHRGDDGRGA</sequence>
<dbReference type="RefSeq" id="WP_211319455.1">
    <property type="nucleotide sequence ID" value="NZ_QGDQ01000012.1"/>
</dbReference>
<dbReference type="CDD" id="cd07197">
    <property type="entry name" value="nitrilase"/>
    <property type="match status" value="1"/>
</dbReference>
<dbReference type="GO" id="GO:0016811">
    <property type="term" value="F:hydrolase activity, acting on carbon-nitrogen (but not peptide) bonds, in linear amides"/>
    <property type="evidence" value="ECO:0007669"/>
    <property type="project" value="TreeGrafter"/>
</dbReference>
<feature type="region of interest" description="Disordered" evidence="2">
    <location>
        <begin position="291"/>
        <end position="329"/>
    </location>
</feature>
<evidence type="ECO:0000313" key="4">
    <source>
        <dbReference type="EMBL" id="PWJ53463.1"/>
    </source>
</evidence>
<evidence type="ECO:0000256" key="2">
    <source>
        <dbReference type="SAM" id="MobiDB-lite"/>
    </source>
</evidence>
<organism evidence="4 5">
    <name type="scientific">Quadrisphaera granulorum</name>
    <dbReference type="NCBI Taxonomy" id="317664"/>
    <lineage>
        <taxon>Bacteria</taxon>
        <taxon>Bacillati</taxon>
        <taxon>Actinomycetota</taxon>
        <taxon>Actinomycetes</taxon>
        <taxon>Kineosporiales</taxon>
        <taxon>Kineosporiaceae</taxon>
        <taxon>Quadrisphaera</taxon>
    </lineage>
</organism>
<proteinExistence type="predicted"/>
<feature type="domain" description="CN hydrolase" evidence="3">
    <location>
        <begin position="5"/>
        <end position="272"/>
    </location>
</feature>
<dbReference type="Proteomes" id="UP000245469">
    <property type="component" value="Unassembled WGS sequence"/>
</dbReference>
<name>A0A316A788_9ACTN</name>
<dbReference type="Gene3D" id="3.60.110.10">
    <property type="entry name" value="Carbon-nitrogen hydrolase"/>
    <property type="match status" value="1"/>
</dbReference>
<protein>
    <submittedName>
        <fullName evidence="4">Nitrilase</fullName>
    </submittedName>
</protein>
<dbReference type="SUPFAM" id="SSF56317">
    <property type="entry name" value="Carbon-nitrogen hydrolase"/>
    <property type="match status" value="1"/>
</dbReference>
<dbReference type="PANTHER" id="PTHR43674:SF16">
    <property type="entry name" value="CARBON-NITROGEN FAMILY, PUTATIVE (AFU_ORTHOLOGUE AFUA_5G02350)-RELATED"/>
    <property type="match status" value="1"/>
</dbReference>
<evidence type="ECO:0000313" key="5">
    <source>
        <dbReference type="Proteomes" id="UP000245469"/>
    </source>
</evidence>
<dbReference type="InterPro" id="IPR036526">
    <property type="entry name" value="C-N_Hydrolase_sf"/>
</dbReference>
<dbReference type="PROSITE" id="PS50263">
    <property type="entry name" value="CN_HYDROLASE"/>
    <property type="match status" value="1"/>
</dbReference>
<reference evidence="4 5" key="1">
    <citation type="submission" date="2018-03" db="EMBL/GenBank/DDBJ databases">
        <title>Genomic Encyclopedia of Archaeal and Bacterial Type Strains, Phase II (KMG-II): from individual species to whole genera.</title>
        <authorList>
            <person name="Goeker M."/>
        </authorList>
    </citation>
    <scope>NUCLEOTIDE SEQUENCE [LARGE SCALE GENOMIC DNA]</scope>
    <source>
        <strain evidence="4 5">DSM 44889</strain>
    </source>
</reference>
<evidence type="ECO:0000259" key="3">
    <source>
        <dbReference type="PROSITE" id="PS50263"/>
    </source>
</evidence>